<organism evidence="1 2">
    <name type="scientific">Chryseobacterium soldanellicola</name>
    <dbReference type="NCBI Taxonomy" id="311333"/>
    <lineage>
        <taxon>Bacteria</taxon>
        <taxon>Pseudomonadati</taxon>
        <taxon>Bacteroidota</taxon>
        <taxon>Flavobacteriia</taxon>
        <taxon>Flavobacteriales</taxon>
        <taxon>Weeksellaceae</taxon>
        <taxon>Chryseobacterium group</taxon>
        <taxon>Chryseobacterium</taxon>
    </lineage>
</organism>
<gene>
    <name evidence="1" type="ORF">SAMN05421664_3301</name>
</gene>
<reference evidence="2" key="1">
    <citation type="submission" date="2016-10" db="EMBL/GenBank/DDBJ databases">
        <authorList>
            <person name="Varghese N."/>
            <person name="Submissions S."/>
        </authorList>
    </citation>
    <scope>NUCLEOTIDE SEQUENCE [LARGE SCALE GENOMIC DNA]</scope>
    <source>
        <strain evidence="2">DSM 17072</strain>
    </source>
</reference>
<dbReference type="EMBL" id="FNKL01000004">
    <property type="protein sequence ID" value="SDR05198.1"/>
    <property type="molecule type" value="Genomic_DNA"/>
</dbReference>
<name>A0A1H1FWZ2_9FLAO</name>
<accession>A0A1H1FWZ2</accession>
<keyword evidence="2" id="KW-1185">Reference proteome</keyword>
<sequence length="478" mass="52646">MSNTLDLLETNDFPTQGITDSFVTLIDSQTKELVNFVKLSPTPIPSPTIDGVMYLQENTTNQVYKRVYNGVINPEWFGSGKTDAELQTAINAAVDNDTIIIRGLYRCAHQIIINKPLTLLGQNYINGNDTGYENSRIYFGDFEDTLATACIESNNNLNIKNLVVVGSNIEGKIGLKLNNVSLTLDSVTIQSFETGVEVTGGYYNKFVNSAIVYCPTCLVLNNCYNTNATSLSVSAGYESGDTNTKGIVLNDGSNLNMFGGSIEGFSESGINLSASRASFYGTYFEGIYDEVNINSCITVEDDHCRVNAVNCHVYLAFGKANTFVYIPSTVTSAHIHSKNNYFEYEPVSDWYTSVYRFAATDFTSYSIDISGDNYKNDLVNTGSSYISITSALLEKGNGIVQLIYPSGHELAGIHLTNLNTISPYQYNDDILKLQNGTITTFRNNGGLDDDPLHLHFGSYGYNPYTVIMENGEWKKIPN</sequence>
<evidence type="ECO:0008006" key="3">
    <source>
        <dbReference type="Google" id="ProtNLM"/>
    </source>
</evidence>
<dbReference type="OrthoDB" id="1219025at2"/>
<dbReference type="SUPFAM" id="SSF51126">
    <property type="entry name" value="Pectin lyase-like"/>
    <property type="match status" value="1"/>
</dbReference>
<dbReference type="Proteomes" id="UP000199627">
    <property type="component" value="Unassembled WGS sequence"/>
</dbReference>
<proteinExistence type="predicted"/>
<protein>
    <recommendedName>
        <fullName evidence="3">Right handed beta helix region</fullName>
    </recommendedName>
</protein>
<evidence type="ECO:0000313" key="2">
    <source>
        <dbReference type="Proteomes" id="UP000199627"/>
    </source>
</evidence>
<dbReference type="InterPro" id="IPR011050">
    <property type="entry name" value="Pectin_lyase_fold/virulence"/>
</dbReference>
<dbReference type="AlphaFoldDB" id="A0A1H1FWZ2"/>
<dbReference type="RefSeq" id="WP_089756805.1">
    <property type="nucleotide sequence ID" value="NZ_FNKL01000004.1"/>
</dbReference>
<evidence type="ECO:0000313" key="1">
    <source>
        <dbReference type="EMBL" id="SDR05198.1"/>
    </source>
</evidence>